<proteinExistence type="predicted"/>
<dbReference type="AlphaFoldDB" id="A0A428HQJ4"/>
<organism evidence="1 2">
    <name type="scientific">Streptococcus mitis</name>
    <dbReference type="NCBI Taxonomy" id="28037"/>
    <lineage>
        <taxon>Bacteria</taxon>
        <taxon>Bacillati</taxon>
        <taxon>Bacillota</taxon>
        <taxon>Bacilli</taxon>
        <taxon>Lactobacillales</taxon>
        <taxon>Streptococcaceae</taxon>
        <taxon>Streptococcus</taxon>
        <taxon>Streptococcus mitis group</taxon>
    </lineage>
</organism>
<name>A0A428HQJ4_STRMT</name>
<protein>
    <submittedName>
        <fullName evidence="1">Uncharacterized protein</fullName>
    </submittedName>
</protein>
<dbReference type="Proteomes" id="UP000277773">
    <property type="component" value="Unassembled WGS sequence"/>
</dbReference>
<sequence>MTKQELANFINKHRDKIGIFHIALDERFEGQFTLGYYYDEKSKQYKVYEVNERQDIWVRDKFKNESEAINRLYGLIKTTFRIKEPLIQIDVLEIDAIGTSDIDS</sequence>
<dbReference type="EMBL" id="RJPY01000005">
    <property type="protein sequence ID" value="RSJ97950.1"/>
    <property type="molecule type" value="Genomic_DNA"/>
</dbReference>
<reference evidence="1 2" key="1">
    <citation type="submission" date="2018-11" db="EMBL/GenBank/DDBJ databases">
        <title>Species Designations Belie Phenotypic and Genotypic Heterogeneity in Oral Streptococci.</title>
        <authorList>
            <person name="Velsko I."/>
        </authorList>
    </citation>
    <scope>NUCLEOTIDE SEQUENCE [LARGE SCALE GENOMIC DNA]</scope>
    <source>
        <strain evidence="1 2">BCC08</strain>
    </source>
</reference>
<comment type="caution">
    <text evidence="1">The sequence shown here is derived from an EMBL/GenBank/DDBJ whole genome shotgun (WGS) entry which is preliminary data.</text>
</comment>
<gene>
    <name evidence="1" type="ORF">D8786_05005</name>
</gene>
<accession>A0A428HQJ4</accession>
<dbReference type="RefSeq" id="WP_125851902.1">
    <property type="nucleotide sequence ID" value="NZ_RJPY01000005.1"/>
</dbReference>
<evidence type="ECO:0000313" key="1">
    <source>
        <dbReference type="EMBL" id="RSJ97950.1"/>
    </source>
</evidence>
<evidence type="ECO:0000313" key="2">
    <source>
        <dbReference type="Proteomes" id="UP000277773"/>
    </source>
</evidence>